<dbReference type="OrthoDB" id="9772409at2"/>
<dbReference type="InterPro" id="IPR023885">
    <property type="entry name" value="4Fe4S-binding_SPASM_dom"/>
</dbReference>
<reference evidence="8 9" key="1">
    <citation type="journal article" date="2018" name="Genome Announc.">
        <title>Genome Sequence of Geothermobacter sp. HR-1 Iron Reducer from the Loihi Seamount.</title>
        <authorList>
            <person name="Smith H."/>
            <person name="Abuyen K."/>
            <person name="Tremblay J."/>
            <person name="Savalia P."/>
            <person name="Perez-Rodriguez I."/>
            <person name="Emerson D."/>
            <person name="Tully B."/>
            <person name="Amend J."/>
        </authorList>
    </citation>
    <scope>NUCLEOTIDE SEQUENCE [LARGE SCALE GENOMIC DNA]</scope>
    <source>
        <strain evidence="8 9">HR-1</strain>
    </source>
</reference>
<evidence type="ECO:0000313" key="8">
    <source>
        <dbReference type="EMBL" id="PNU21160.1"/>
    </source>
</evidence>
<gene>
    <name evidence="8" type="ORF">C2E25_03755</name>
</gene>
<evidence type="ECO:0000256" key="2">
    <source>
        <dbReference type="ARBA" id="ARBA00022485"/>
    </source>
</evidence>
<dbReference type="InterPro" id="IPR007197">
    <property type="entry name" value="rSAM"/>
</dbReference>
<dbReference type="SFLD" id="SFLDS00029">
    <property type="entry name" value="Radical_SAM"/>
    <property type="match status" value="1"/>
</dbReference>
<dbReference type="InterPro" id="IPR050377">
    <property type="entry name" value="Radical_SAM_PqqE_MftC-like"/>
</dbReference>
<dbReference type="InterPro" id="IPR013785">
    <property type="entry name" value="Aldolase_TIM"/>
</dbReference>
<evidence type="ECO:0000256" key="5">
    <source>
        <dbReference type="ARBA" id="ARBA00023004"/>
    </source>
</evidence>
<dbReference type="PROSITE" id="PS51918">
    <property type="entry name" value="RADICAL_SAM"/>
    <property type="match status" value="1"/>
</dbReference>
<dbReference type="SMART" id="SM00729">
    <property type="entry name" value="Elp3"/>
    <property type="match status" value="1"/>
</dbReference>
<evidence type="ECO:0000256" key="3">
    <source>
        <dbReference type="ARBA" id="ARBA00022691"/>
    </source>
</evidence>
<evidence type="ECO:0000259" key="7">
    <source>
        <dbReference type="PROSITE" id="PS51918"/>
    </source>
</evidence>
<dbReference type="SFLD" id="SFLDG01387">
    <property type="entry name" value="BtrN-like_SPASM_domain_contain"/>
    <property type="match status" value="1"/>
</dbReference>
<dbReference type="Pfam" id="PF04055">
    <property type="entry name" value="Radical_SAM"/>
    <property type="match status" value="1"/>
</dbReference>
<dbReference type="PANTHER" id="PTHR11228">
    <property type="entry name" value="RADICAL SAM DOMAIN PROTEIN"/>
    <property type="match status" value="1"/>
</dbReference>
<keyword evidence="6" id="KW-0411">Iron-sulfur</keyword>
<dbReference type="InterPro" id="IPR058240">
    <property type="entry name" value="rSAM_sf"/>
</dbReference>
<dbReference type="GO" id="GO:0046872">
    <property type="term" value="F:metal ion binding"/>
    <property type="evidence" value="ECO:0007669"/>
    <property type="project" value="UniProtKB-KW"/>
</dbReference>
<keyword evidence="5" id="KW-0408">Iron</keyword>
<sequence>MTASKRERDVNTLCSFLNFNTTWEADMGDDFLRYRRAWQENTRHKTLTRFPMHLDFDLTNACTLACPFCPRTQLVRQGRYPGTYRMSFEVYEKALREGAEKGLLAINLNAGGEPLLHPDLPRMVKLAADLGILDIMLHTSAVHLDEALARSLIEGGLTKLIISFDSPIPDHYEQLRKNARFDAVVANINRAIELKKELRSLTPFIRINMVQMKENHQERQQMIDLWRERIDGLGFLEYINYYQWDDRDRYVHPVRYQEDFVCEKPWQRLGIAHDGRIKFCHLDDLDEVTLGSIVDTPIEKAWQGSQMQAYRELQQQGRIREIELCSRCSTPMMPEEPRP</sequence>
<dbReference type="GO" id="GO:0051536">
    <property type="term" value="F:iron-sulfur cluster binding"/>
    <property type="evidence" value="ECO:0007669"/>
    <property type="project" value="UniProtKB-KW"/>
</dbReference>
<dbReference type="CDD" id="cd21109">
    <property type="entry name" value="SPASM"/>
    <property type="match status" value="1"/>
</dbReference>
<dbReference type="Proteomes" id="UP000236340">
    <property type="component" value="Unassembled WGS sequence"/>
</dbReference>
<dbReference type="SUPFAM" id="SSF102114">
    <property type="entry name" value="Radical SAM enzymes"/>
    <property type="match status" value="1"/>
</dbReference>
<evidence type="ECO:0000256" key="1">
    <source>
        <dbReference type="ARBA" id="ARBA00001966"/>
    </source>
</evidence>
<evidence type="ECO:0000256" key="4">
    <source>
        <dbReference type="ARBA" id="ARBA00022723"/>
    </source>
</evidence>
<comment type="cofactor">
    <cofactor evidence="1">
        <name>[4Fe-4S] cluster</name>
        <dbReference type="ChEBI" id="CHEBI:49883"/>
    </cofactor>
</comment>
<comment type="caution">
    <text evidence="8">The sequence shown here is derived from an EMBL/GenBank/DDBJ whole genome shotgun (WGS) entry which is preliminary data.</text>
</comment>
<dbReference type="EMBL" id="PPFX01000005">
    <property type="protein sequence ID" value="PNU21160.1"/>
    <property type="molecule type" value="Genomic_DNA"/>
</dbReference>
<protein>
    <recommendedName>
        <fullName evidence="7">Radical SAM core domain-containing protein</fullName>
    </recommendedName>
</protein>
<name>A0A2K2HCZ6_9BACT</name>
<dbReference type="AlphaFoldDB" id="A0A2K2HCZ6"/>
<evidence type="ECO:0000256" key="6">
    <source>
        <dbReference type="ARBA" id="ARBA00023014"/>
    </source>
</evidence>
<dbReference type="RefSeq" id="WP_103114453.1">
    <property type="nucleotide sequence ID" value="NZ_PPFX01000005.1"/>
</dbReference>
<dbReference type="CDD" id="cd01335">
    <property type="entry name" value="Radical_SAM"/>
    <property type="match status" value="1"/>
</dbReference>
<dbReference type="Gene3D" id="3.20.20.70">
    <property type="entry name" value="Aldolase class I"/>
    <property type="match status" value="1"/>
</dbReference>
<keyword evidence="3" id="KW-0949">S-adenosyl-L-methionine</keyword>
<dbReference type="GO" id="GO:0003824">
    <property type="term" value="F:catalytic activity"/>
    <property type="evidence" value="ECO:0007669"/>
    <property type="project" value="InterPro"/>
</dbReference>
<dbReference type="InterPro" id="IPR034391">
    <property type="entry name" value="AdoMet-like_SPASM_containing"/>
</dbReference>
<dbReference type="InterPro" id="IPR006638">
    <property type="entry name" value="Elp3/MiaA/NifB-like_rSAM"/>
</dbReference>
<keyword evidence="4" id="KW-0479">Metal-binding</keyword>
<dbReference type="Pfam" id="PF13186">
    <property type="entry name" value="SPASM"/>
    <property type="match status" value="1"/>
</dbReference>
<proteinExistence type="predicted"/>
<accession>A0A2K2HCZ6</accession>
<dbReference type="SFLD" id="SFLDG01067">
    <property type="entry name" value="SPASM/twitch_domain_containing"/>
    <property type="match status" value="1"/>
</dbReference>
<dbReference type="PANTHER" id="PTHR11228:SF7">
    <property type="entry name" value="PQQA PEPTIDE CYCLASE"/>
    <property type="match status" value="1"/>
</dbReference>
<keyword evidence="2" id="KW-0004">4Fe-4S</keyword>
<feature type="domain" description="Radical SAM core" evidence="7">
    <location>
        <begin position="48"/>
        <end position="272"/>
    </location>
</feature>
<evidence type="ECO:0000313" key="9">
    <source>
        <dbReference type="Proteomes" id="UP000236340"/>
    </source>
</evidence>
<organism evidence="8 9">
    <name type="scientific">Geothermobacter hydrogeniphilus</name>
    <dbReference type="NCBI Taxonomy" id="1969733"/>
    <lineage>
        <taxon>Bacteria</taxon>
        <taxon>Pseudomonadati</taxon>
        <taxon>Thermodesulfobacteriota</taxon>
        <taxon>Desulfuromonadia</taxon>
        <taxon>Desulfuromonadales</taxon>
        <taxon>Geothermobacteraceae</taxon>
        <taxon>Geothermobacter</taxon>
    </lineage>
</organism>